<protein>
    <submittedName>
        <fullName evidence="1">Uncharacterized protein</fullName>
    </submittedName>
</protein>
<organism evidence="1">
    <name type="scientific">uncultured Campylobacterales bacterium</name>
    <dbReference type="NCBI Taxonomy" id="352960"/>
    <lineage>
        <taxon>Bacteria</taxon>
        <taxon>Pseudomonadati</taxon>
        <taxon>Campylobacterota</taxon>
        <taxon>Epsilonproteobacteria</taxon>
        <taxon>Campylobacterales</taxon>
        <taxon>environmental samples</taxon>
    </lineage>
</organism>
<accession>A0A6S6SJB7</accession>
<gene>
    <name evidence="1" type="ORF">HELGO_WM14802</name>
</gene>
<evidence type="ECO:0000313" key="1">
    <source>
        <dbReference type="EMBL" id="CAA6807396.1"/>
    </source>
</evidence>
<name>A0A6S6SJB7_9BACT</name>
<proteinExistence type="predicted"/>
<dbReference type="AlphaFoldDB" id="A0A6S6SJB7"/>
<reference evidence="1" key="1">
    <citation type="submission" date="2020-01" db="EMBL/GenBank/DDBJ databases">
        <authorList>
            <person name="Meier V. D."/>
            <person name="Meier V D."/>
        </authorList>
    </citation>
    <scope>NUCLEOTIDE SEQUENCE</scope>
    <source>
        <strain evidence="1">HLG_WM_MAG_12</strain>
    </source>
</reference>
<sequence>MALKFTFKAIENILDIVISSKTAISASAGNLKNLFKSESMTDLLHEPGEYAEFIRKLDLFDGDIDKNTPISTLREHIMDISGTIDRHNSIFNGNPTLEKSLITQKTSLSTQFGKIEKVYRGIKQSVFDNSEKILNIFYEMFPDELPPEVQGFVQELNALQIKAQKADMSINDITELREEAADVVSRLDNMVNPPANQNKKLQ</sequence>
<dbReference type="EMBL" id="CACVAW010000026">
    <property type="protein sequence ID" value="CAA6807396.1"/>
    <property type="molecule type" value="Genomic_DNA"/>
</dbReference>